<keyword evidence="2" id="KW-1185">Reference proteome</keyword>
<evidence type="ECO:0000313" key="1">
    <source>
        <dbReference type="EMBL" id="KAJ8979128.1"/>
    </source>
</evidence>
<sequence>MGNIEITQDPINRILPKNNQSGVNQTKLLESTDKLLITAGNTVEESDRNTENKLRSDTLVEHQINKECQLENKEKLKPLDLRPNLMADLSEITKPGRTFAACWGCKSFLQNMKQHDCTPDIKTFTQLLDSIPNTDAAENELLGSMKKLKIKPDVDFYNMLKKKGV</sequence>
<evidence type="ECO:0000313" key="2">
    <source>
        <dbReference type="Proteomes" id="UP001162164"/>
    </source>
</evidence>
<name>A0ABQ9JLN1_9CUCU</name>
<organism evidence="1 2">
    <name type="scientific">Molorchus minor</name>
    <dbReference type="NCBI Taxonomy" id="1323400"/>
    <lineage>
        <taxon>Eukaryota</taxon>
        <taxon>Metazoa</taxon>
        <taxon>Ecdysozoa</taxon>
        <taxon>Arthropoda</taxon>
        <taxon>Hexapoda</taxon>
        <taxon>Insecta</taxon>
        <taxon>Pterygota</taxon>
        <taxon>Neoptera</taxon>
        <taxon>Endopterygota</taxon>
        <taxon>Coleoptera</taxon>
        <taxon>Polyphaga</taxon>
        <taxon>Cucujiformia</taxon>
        <taxon>Chrysomeloidea</taxon>
        <taxon>Cerambycidae</taxon>
        <taxon>Lamiinae</taxon>
        <taxon>Monochamini</taxon>
        <taxon>Molorchus</taxon>
    </lineage>
</organism>
<comment type="caution">
    <text evidence="1">The sequence shown here is derived from an EMBL/GenBank/DDBJ whole genome shotgun (WGS) entry which is preliminary data.</text>
</comment>
<gene>
    <name evidence="1" type="ORF">NQ317_017971</name>
</gene>
<accession>A0ABQ9JLN1</accession>
<dbReference type="EMBL" id="JAPWTJ010000370">
    <property type="protein sequence ID" value="KAJ8979128.1"/>
    <property type="molecule type" value="Genomic_DNA"/>
</dbReference>
<dbReference type="InterPro" id="IPR002885">
    <property type="entry name" value="PPR_rpt"/>
</dbReference>
<reference evidence="1" key="1">
    <citation type="journal article" date="2023" name="Insect Mol. Biol.">
        <title>Genome sequencing provides insights into the evolution of gene families encoding plant cell wall-degrading enzymes in longhorned beetles.</title>
        <authorList>
            <person name="Shin N.R."/>
            <person name="Okamura Y."/>
            <person name="Kirsch R."/>
            <person name="Pauchet Y."/>
        </authorList>
    </citation>
    <scope>NUCLEOTIDE SEQUENCE</scope>
    <source>
        <strain evidence="1">MMC_N1</strain>
    </source>
</reference>
<dbReference type="Pfam" id="PF13812">
    <property type="entry name" value="PPR_3"/>
    <property type="match status" value="1"/>
</dbReference>
<dbReference type="Proteomes" id="UP001162164">
    <property type="component" value="Unassembled WGS sequence"/>
</dbReference>
<protein>
    <submittedName>
        <fullName evidence="1">Uncharacterized protein</fullName>
    </submittedName>
</protein>
<proteinExistence type="predicted"/>